<accession>A0A1F6AZ90</accession>
<dbReference type="EMBL" id="MFJZ01000032">
    <property type="protein sequence ID" value="OGG30004.1"/>
    <property type="molecule type" value="Genomic_DNA"/>
</dbReference>
<dbReference type="Gene3D" id="2.70.70.10">
    <property type="entry name" value="Glucose Permease (Domain IIA)"/>
    <property type="match status" value="2"/>
</dbReference>
<sequence length="380" mass="42544">MKRAWSIVFVGFFLLFLFPGAIGAQGDTSVEDTIRELQQKINDLQSQENTLAKQITLLNSQIALTTLRIGSIKGAILKLTAEIGELADEIERLEELLTKRTELVLRRIPESYKRQVTPQFGLLFLSNNFSDFLSRVKYVSSIQEHDAQLLFQLKATQNNFSERKSLREQKKMQQESLKKQLEDENRSLDRQKREKQVLLDQTKNSETVYQKLLAQALAEKQAVDRALIDSIKIGPVKKGDPIAVVGNTGYPGCSTGAHLHFEVRKGGTWVDPGGYLSSKSVEDEQNGGKATVGGGSWDWPLEDPIRLTQYFGKTPYSWRYQYSGGIHTGYDMVSGGSSIIRAPRDGDLYSSSQVCGGGSVIKIKYIDHGEGIMSFYLHVQ</sequence>
<evidence type="ECO:0000313" key="5">
    <source>
        <dbReference type="EMBL" id="OGG30004.1"/>
    </source>
</evidence>
<feature type="coiled-coil region" evidence="2">
    <location>
        <begin position="27"/>
        <end position="103"/>
    </location>
</feature>
<proteinExistence type="predicted"/>
<dbReference type="GO" id="GO:0004222">
    <property type="term" value="F:metalloendopeptidase activity"/>
    <property type="evidence" value="ECO:0007669"/>
    <property type="project" value="TreeGrafter"/>
</dbReference>
<dbReference type="InterPro" id="IPR050570">
    <property type="entry name" value="Cell_wall_metabolism_enzyme"/>
</dbReference>
<keyword evidence="1" id="KW-0732">Signal</keyword>
<dbReference type="Gene3D" id="6.10.250.3150">
    <property type="match status" value="1"/>
</dbReference>
<dbReference type="Pfam" id="PF01551">
    <property type="entry name" value="Peptidase_M23"/>
    <property type="match status" value="1"/>
</dbReference>
<evidence type="ECO:0000256" key="2">
    <source>
        <dbReference type="SAM" id="Coils"/>
    </source>
</evidence>
<comment type="caution">
    <text evidence="5">The sequence shown here is derived from an EMBL/GenBank/DDBJ whole genome shotgun (WGS) entry which is preliminary data.</text>
</comment>
<feature type="domain" description="Peptidoglycan hydrolase PcsB coiled-coil" evidence="4">
    <location>
        <begin position="90"/>
        <end position="159"/>
    </location>
</feature>
<dbReference type="InterPro" id="IPR011055">
    <property type="entry name" value="Dup_hybrid_motif"/>
</dbReference>
<gene>
    <name evidence="5" type="ORF">A2973_05145</name>
</gene>
<reference evidence="5 6" key="1">
    <citation type="journal article" date="2016" name="Nat. Commun.">
        <title>Thousands of microbial genomes shed light on interconnected biogeochemical processes in an aquifer system.</title>
        <authorList>
            <person name="Anantharaman K."/>
            <person name="Brown C.T."/>
            <person name="Hug L.A."/>
            <person name="Sharon I."/>
            <person name="Castelle C.J."/>
            <person name="Probst A.J."/>
            <person name="Thomas B.C."/>
            <person name="Singh A."/>
            <person name="Wilkins M.J."/>
            <person name="Karaoz U."/>
            <person name="Brodie E.L."/>
            <person name="Williams K.H."/>
            <person name="Hubbard S.S."/>
            <person name="Banfield J.F."/>
        </authorList>
    </citation>
    <scope>NUCLEOTIDE SEQUENCE [LARGE SCALE GENOMIC DNA]</scope>
</reference>
<dbReference type="CDD" id="cd12797">
    <property type="entry name" value="M23_peptidase"/>
    <property type="match status" value="1"/>
</dbReference>
<protein>
    <submittedName>
        <fullName evidence="5">Uncharacterized protein</fullName>
    </submittedName>
</protein>
<dbReference type="AlphaFoldDB" id="A0A1F6AZ90"/>
<feature type="coiled-coil region" evidence="2">
    <location>
        <begin position="163"/>
        <end position="201"/>
    </location>
</feature>
<evidence type="ECO:0000259" key="4">
    <source>
        <dbReference type="Pfam" id="PF24568"/>
    </source>
</evidence>
<name>A0A1F6AZ90_9BACT</name>
<dbReference type="InterPro" id="IPR057309">
    <property type="entry name" value="PcsB_CC"/>
</dbReference>
<dbReference type="PANTHER" id="PTHR21666">
    <property type="entry name" value="PEPTIDASE-RELATED"/>
    <property type="match status" value="1"/>
</dbReference>
<dbReference type="PANTHER" id="PTHR21666:SF289">
    <property type="entry name" value="L-ALA--D-GLU ENDOPEPTIDASE"/>
    <property type="match status" value="1"/>
</dbReference>
<dbReference type="Proteomes" id="UP000176409">
    <property type="component" value="Unassembled WGS sequence"/>
</dbReference>
<organism evidence="5 6">
    <name type="scientific">Candidatus Gottesmanbacteria bacterium RIFCSPLOWO2_01_FULL_49_10</name>
    <dbReference type="NCBI Taxonomy" id="1798396"/>
    <lineage>
        <taxon>Bacteria</taxon>
        <taxon>Candidatus Gottesmaniibacteriota</taxon>
    </lineage>
</organism>
<evidence type="ECO:0000313" key="6">
    <source>
        <dbReference type="Proteomes" id="UP000176409"/>
    </source>
</evidence>
<evidence type="ECO:0000259" key="3">
    <source>
        <dbReference type="Pfam" id="PF01551"/>
    </source>
</evidence>
<keyword evidence="2" id="KW-0175">Coiled coil</keyword>
<dbReference type="STRING" id="1798396.A2973_05145"/>
<dbReference type="SUPFAM" id="SSF51261">
    <property type="entry name" value="Duplicated hybrid motif"/>
    <property type="match status" value="2"/>
</dbReference>
<feature type="domain" description="M23ase beta-sheet core" evidence="3">
    <location>
        <begin position="234"/>
        <end position="272"/>
    </location>
</feature>
<evidence type="ECO:0000256" key="1">
    <source>
        <dbReference type="ARBA" id="ARBA00022729"/>
    </source>
</evidence>
<dbReference type="Pfam" id="PF24568">
    <property type="entry name" value="CC_PcsB"/>
    <property type="match status" value="1"/>
</dbReference>
<dbReference type="InterPro" id="IPR016047">
    <property type="entry name" value="M23ase_b-sheet_dom"/>
</dbReference>